<dbReference type="Proteomes" id="UP000051296">
    <property type="component" value="Unassembled WGS sequence"/>
</dbReference>
<keyword evidence="3" id="KW-1185">Reference proteome</keyword>
<dbReference type="RefSeq" id="WP_022791334.1">
    <property type="nucleotide sequence ID" value="NZ_ATUU01000002.1"/>
</dbReference>
<dbReference type="AlphaFoldDB" id="A0A0R2G2N8"/>
<sequence>MNEGKVVNLVASALTNSLGTTVIGHVGLTAAQITIAYPDGKTDVISADQNGDFVQKAPADVRTGTITVSAMLPDEIETKEQVAVEIELPAPVITGVISTRNGQRYLEGYVNQSAVEVQIELAGQIIEPVIDEQQNFELRLPDDILPEEVTLFCRSQKTGKTGRNSVSLGVTSKTQPFPIVTDDMIAEFQQRNQQYERSQAQLDQTSSQAQAQRQPTKNGGNVITRFFGRLFGRN</sequence>
<organism evidence="2 3">
    <name type="scientific">Weissella halotolerans DSM 20190</name>
    <dbReference type="NCBI Taxonomy" id="1123500"/>
    <lineage>
        <taxon>Bacteria</taxon>
        <taxon>Bacillati</taxon>
        <taxon>Bacillota</taxon>
        <taxon>Bacilli</taxon>
        <taxon>Lactobacillales</taxon>
        <taxon>Lactobacillaceae</taxon>
        <taxon>Weissella</taxon>
    </lineage>
</organism>
<dbReference type="OrthoDB" id="2145883at2"/>
<dbReference type="PATRIC" id="fig|1123500.6.peg.878"/>
<name>A0A0R2G2N8_9LACO</name>
<feature type="compositionally biased region" description="Polar residues" evidence="1">
    <location>
        <begin position="192"/>
        <end position="221"/>
    </location>
</feature>
<evidence type="ECO:0000256" key="1">
    <source>
        <dbReference type="SAM" id="MobiDB-lite"/>
    </source>
</evidence>
<evidence type="ECO:0000313" key="3">
    <source>
        <dbReference type="Proteomes" id="UP000051296"/>
    </source>
</evidence>
<gene>
    <name evidence="2" type="ORF">IV68_GL000872</name>
</gene>
<evidence type="ECO:0000313" key="2">
    <source>
        <dbReference type="EMBL" id="KRN32517.1"/>
    </source>
</evidence>
<comment type="caution">
    <text evidence="2">The sequence shown here is derived from an EMBL/GenBank/DDBJ whole genome shotgun (WGS) entry which is preliminary data.</text>
</comment>
<proteinExistence type="predicted"/>
<reference evidence="2 3" key="1">
    <citation type="journal article" date="2015" name="Genome Announc.">
        <title>Expanding the biotechnology potential of lactobacilli through comparative genomics of 213 strains and associated genera.</title>
        <authorList>
            <person name="Sun Z."/>
            <person name="Harris H.M."/>
            <person name="McCann A."/>
            <person name="Guo C."/>
            <person name="Argimon S."/>
            <person name="Zhang W."/>
            <person name="Yang X."/>
            <person name="Jeffery I.B."/>
            <person name="Cooney J.C."/>
            <person name="Kagawa T.F."/>
            <person name="Liu W."/>
            <person name="Song Y."/>
            <person name="Salvetti E."/>
            <person name="Wrobel A."/>
            <person name="Rasinkangas P."/>
            <person name="Parkhill J."/>
            <person name="Rea M.C."/>
            <person name="O'Sullivan O."/>
            <person name="Ritari J."/>
            <person name="Douillard F.P."/>
            <person name="Paul Ross R."/>
            <person name="Yang R."/>
            <person name="Briner A.E."/>
            <person name="Felis G.E."/>
            <person name="de Vos W.M."/>
            <person name="Barrangou R."/>
            <person name="Klaenhammer T.R."/>
            <person name="Caufield P.W."/>
            <person name="Cui Y."/>
            <person name="Zhang H."/>
            <person name="O'Toole P.W."/>
        </authorList>
    </citation>
    <scope>NUCLEOTIDE SEQUENCE [LARGE SCALE GENOMIC DNA]</scope>
    <source>
        <strain evidence="2 3">DSM 20190</strain>
    </source>
</reference>
<dbReference type="STRING" id="1123500.GCA_000420365_00549"/>
<protein>
    <submittedName>
        <fullName evidence="2">Uncharacterized protein</fullName>
    </submittedName>
</protein>
<accession>A0A0R2G2N8</accession>
<dbReference type="EMBL" id="JQAX01000002">
    <property type="protein sequence ID" value="KRN32517.1"/>
    <property type="molecule type" value="Genomic_DNA"/>
</dbReference>
<feature type="region of interest" description="Disordered" evidence="1">
    <location>
        <begin position="192"/>
        <end position="222"/>
    </location>
</feature>
<dbReference type="InParanoid" id="A0A0R2G2N8"/>